<sequence>MLTAMHGGTDRGADVNGNISIGATPFGLAARGGLTGIIKCLLKAGADANMPNKIKCQDKKTFSDWNECRRKAVGETEYLSAMIFYTMVIPELITTFDT</sequence>
<dbReference type="InterPro" id="IPR002110">
    <property type="entry name" value="Ankyrin_rpt"/>
</dbReference>
<protein>
    <submittedName>
        <fullName evidence="3">Uncharacterized protein LOC120105337</fullName>
    </submittedName>
</protein>
<keyword evidence="2" id="KW-1185">Reference proteome</keyword>
<dbReference type="PROSITE" id="PS50088">
    <property type="entry name" value="ANK_REPEAT"/>
    <property type="match status" value="1"/>
</dbReference>
<accession>A0A8B8ZHJ5</accession>
<dbReference type="PROSITE" id="PS50297">
    <property type="entry name" value="ANK_REP_REGION"/>
    <property type="match status" value="1"/>
</dbReference>
<proteinExistence type="predicted"/>
<dbReference type="AlphaFoldDB" id="A0A8B8ZHJ5"/>
<evidence type="ECO:0000313" key="3">
    <source>
        <dbReference type="RefSeq" id="XP_038973636.1"/>
    </source>
</evidence>
<dbReference type="KEGG" id="pda:120105337"/>
<dbReference type="GeneID" id="120105337"/>
<feature type="repeat" description="ANK" evidence="1">
    <location>
        <begin position="21"/>
        <end position="53"/>
    </location>
</feature>
<dbReference type="Gene3D" id="1.25.40.20">
    <property type="entry name" value="Ankyrin repeat-containing domain"/>
    <property type="match status" value="1"/>
</dbReference>
<evidence type="ECO:0000256" key="1">
    <source>
        <dbReference type="PROSITE-ProRule" id="PRU00023"/>
    </source>
</evidence>
<organism evidence="2 3">
    <name type="scientific">Phoenix dactylifera</name>
    <name type="common">Date palm</name>
    <dbReference type="NCBI Taxonomy" id="42345"/>
    <lineage>
        <taxon>Eukaryota</taxon>
        <taxon>Viridiplantae</taxon>
        <taxon>Streptophyta</taxon>
        <taxon>Embryophyta</taxon>
        <taxon>Tracheophyta</taxon>
        <taxon>Spermatophyta</taxon>
        <taxon>Magnoliopsida</taxon>
        <taxon>Liliopsida</taxon>
        <taxon>Arecaceae</taxon>
        <taxon>Coryphoideae</taxon>
        <taxon>Phoeniceae</taxon>
        <taxon>Phoenix</taxon>
    </lineage>
</organism>
<dbReference type="RefSeq" id="XP_038973636.1">
    <property type="nucleotide sequence ID" value="XM_039117708.1"/>
</dbReference>
<dbReference type="OrthoDB" id="667534at2759"/>
<dbReference type="InterPro" id="IPR036770">
    <property type="entry name" value="Ankyrin_rpt-contain_sf"/>
</dbReference>
<evidence type="ECO:0000313" key="2">
    <source>
        <dbReference type="Proteomes" id="UP000228380"/>
    </source>
</evidence>
<dbReference type="SUPFAM" id="SSF48403">
    <property type="entry name" value="Ankyrin repeat"/>
    <property type="match status" value="1"/>
</dbReference>
<name>A0A8B8ZHJ5_PHODC</name>
<reference evidence="3" key="1">
    <citation type="submission" date="2025-08" db="UniProtKB">
        <authorList>
            <consortium name="RefSeq"/>
        </authorList>
    </citation>
    <scope>IDENTIFICATION</scope>
    <source>
        <tissue evidence="3">Young leaves</tissue>
    </source>
</reference>
<dbReference type="Proteomes" id="UP000228380">
    <property type="component" value="Unplaced"/>
</dbReference>
<gene>
    <name evidence="3" type="primary">LOC120105337</name>
</gene>
<keyword evidence="1" id="KW-0040">ANK repeat</keyword>